<evidence type="ECO:0000313" key="2">
    <source>
        <dbReference type="Proteomes" id="UP000018416"/>
    </source>
</evidence>
<organism evidence="1 2">
    <name type="scientific">Acinetobacter lwoffii NIPH 478</name>
    <dbReference type="NCBI Taxonomy" id="1217668"/>
    <lineage>
        <taxon>Bacteria</taxon>
        <taxon>Pseudomonadati</taxon>
        <taxon>Pseudomonadota</taxon>
        <taxon>Gammaproteobacteria</taxon>
        <taxon>Moraxellales</taxon>
        <taxon>Moraxellaceae</taxon>
        <taxon>Acinetobacter</taxon>
    </lineage>
</organism>
<name>N9HFQ7_ACILW</name>
<dbReference type="Proteomes" id="UP000018416">
    <property type="component" value="Unassembled WGS sequence"/>
</dbReference>
<sequence>MDIEKLKAEFEQSECFKRLEHVAQYTFFEFGAYIKRTDVPADIEKKCGKLITALLFSWSAWKEVKAQAVPGGFILIKDDTKTVVAIERMVEQQVEASGMDSRRLERLDGWKIIEAAVKAQEPQITELKVEWASDCFKCGHHEAIIYSTAAEASTKGWFHDGDEVKCTGCGNTGEMDARGEDSDICWNEDEAND</sequence>
<gene>
    <name evidence="1" type="ORF">F923_01245</name>
</gene>
<reference evidence="1 2" key="1">
    <citation type="submission" date="2013-02" db="EMBL/GenBank/DDBJ databases">
        <title>The Genome Sequence of Acinetobacter lwoffii NIPH 478.</title>
        <authorList>
            <consortium name="The Broad Institute Genome Sequencing Platform"/>
            <consortium name="The Broad Institute Genome Sequencing Center for Infectious Disease"/>
            <person name="Cerqueira G."/>
            <person name="Feldgarden M."/>
            <person name="Courvalin P."/>
            <person name="Perichon B."/>
            <person name="Grillot-Courvalin C."/>
            <person name="Clermont D."/>
            <person name="Rocha E."/>
            <person name="Yoon E.-J."/>
            <person name="Nemec A."/>
            <person name="Walker B."/>
            <person name="Young S.K."/>
            <person name="Zeng Q."/>
            <person name="Gargeya S."/>
            <person name="Fitzgerald M."/>
            <person name="Haas B."/>
            <person name="Abouelleil A."/>
            <person name="Alvarado L."/>
            <person name="Arachchi H.M."/>
            <person name="Berlin A.M."/>
            <person name="Chapman S.B."/>
            <person name="Dewar J."/>
            <person name="Goldberg J."/>
            <person name="Griggs A."/>
            <person name="Gujja S."/>
            <person name="Hansen M."/>
            <person name="Howarth C."/>
            <person name="Imamovic A."/>
            <person name="Larimer J."/>
            <person name="McCowan C."/>
            <person name="Murphy C."/>
            <person name="Neiman D."/>
            <person name="Pearson M."/>
            <person name="Priest M."/>
            <person name="Roberts A."/>
            <person name="Saif S."/>
            <person name="Shea T."/>
            <person name="Sisk P."/>
            <person name="Sykes S."/>
            <person name="Wortman J."/>
            <person name="Nusbaum C."/>
            <person name="Birren B."/>
        </authorList>
    </citation>
    <scope>NUCLEOTIDE SEQUENCE [LARGE SCALE GENOMIC DNA]</scope>
    <source>
        <strain evidence="1 2">NIPH 478</strain>
    </source>
</reference>
<dbReference type="AlphaFoldDB" id="N9HFQ7"/>
<evidence type="ECO:0000313" key="1">
    <source>
        <dbReference type="EMBL" id="ENW30675.1"/>
    </source>
</evidence>
<dbReference type="EMBL" id="APQU01000010">
    <property type="protein sequence ID" value="ENW30675.1"/>
    <property type="molecule type" value="Genomic_DNA"/>
</dbReference>
<comment type="caution">
    <text evidence="1">The sequence shown here is derived from an EMBL/GenBank/DDBJ whole genome shotgun (WGS) entry which is preliminary data.</text>
</comment>
<dbReference type="PATRIC" id="fig|1217668.3.peg.1213"/>
<dbReference type="RefSeq" id="WP_005107111.1">
    <property type="nucleotide sequence ID" value="NZ_KB849836.1"/>
</dbReference>
<proteinExistence type="predicted"/>
<accession>N9HFQ7</accession>
<protein>
    <submittedName>
        <fullName evidence="1">Uncharacterized protein</fullName>
    </submittedName>
</protein>
<dbReference type="HOGENOM" id="CLU_1444801_0_0_6"/>